<feature type="compositionally biased region" description="Polar residues" evidence="1">
    <location>
        <begin position="1006"/>
        <end position="1020"/>
    </location>
</feature>
<feature type="compositionally biased region" description="Basic and acidic residues" evidence="1">
    <location>
        <begin position="757"/>
        <end position="784"/>
    </location>
</feature>
<dbReference type="Gramene" id="ONK70724">
    <property type="protein sequence ID" value="ONK70724"/>
    <property type="gene ID" value="A4U43_C04F860"/>
</dbReference>
<feature type="compositionally biased region" description="Acidic residues" evidence="1">
    <location>
        <begin position="453"/>
        <end position="463"/>
    </location>
</feature>
<dbReference type="AlphaFoldDB" id="A0A5P1EXZ0"/>
<feature type="compositionally biased region" description="Basic residues" evidence="1">
    <location>
        <begin position="1201"/>
        <end position="1213"/>
    </location>
</feature>
<feature type="region of interest" description="Disordered" evidence="1">
    <location>
        <begin position="1000"/>
        <end position="1025"/>
    </location>
</feature>
<dbReference type="OMA" id="KYQERDE"/>
<feature type="compositionally biased region" description="Basic and acidic residues" evidence="1">
    <location>
        <begin position="464"/>
        <end position="483"/>
    </location>
</feature>
<gene>
    <name evidence="2" type="ORF">A4U43_C04F860</name>
</gene>
<evidence type="ECO:0000313" key="2">
    <source>
        <dbReference type="EMBL" id="ONK70724.1"/>
    </source>
</evidence>
<evidence type="ECO:0000256" key="1">
    <source>
        <dbReference type="SAM" id="MobiDB-lite"/>
    </source>
</evidence>
<feature type="compositionally biased region" description="Basic and acidic residues" evidence="1">
    <location>
        <begin position="490"/>
        <end position="501"/>
    </location>
</feature>
<feature type="region of interest" description="Disordered" evidence="1">
    <location>
        <begin position="742"/>
        <end position="801"/>
    </location>
</feature>
<organism evidence="2 3">
    <name type="scientific">Asparagus officinalis</name>
    <name type="common">Garden asparagus</name>
    <dbReference type="NCBI Taxonomy" id="4686"/>
    <lineage>
        <taxon>Eukaryota</taxon>
        <taxon>Viridiplantae</taxon>
        <taxon>Streptophyta</taxon>
        <taxon>Embryophyta</taxon>
        <taxon>Tracheophyta</taxon>
        <taxon>Spermatophyta</taxon>
        <taxon>Magnoliopsida</taxon>
        <taxon>Liliopsida</taxon>
        <taxon>Asparagales</taxon>
        <taxon>Asparagaceae</taxon>
        <taxon>Asparagoideae</taxon>
        <taxon>Asparagus</taxon>
    </lineage>
</organism>
<feature type="region of interest" description="Disordered" evidence="1">
    <location>
        <begin position="669"/>
        <end position="719"/>
    </location>
</feature>
<feature type="region of interest" description="Disordered" evidence="1">
    <location>
        <begin position="1180"/>
        <end position="1213"/>
    </location>
</feature>
<accession>A0A5P1EXZ0</accession>
<protein>
    <recommendedName>
        <fullName evidence="4">COP1-interacting protein 7</fullName>
    </recommendedName>
</protein>
<name>A0A5P1EXZ0_ASPOF</name>
<dbReference type="Proteomes" id="UP000243459">
    <property type="component" value="Chromosome 4"/>
</dbReference>
<dbReference type="EMBL" id="CM007384">
    <property type="protein sequence ID" value="ONK70724.1"/>
    <property type="molecule type" value="Genomic_DNA"/>
</dbReference>
<reference evidence="3" key="1">
    <citation type="journal article" date="2017" name="Nat. Commun.">
        <title>The asparagus genome sheds light on the origin and evolution of a young Y chromosome.</title>
        <authorList>
            <person name="Harkess A."/>
            <person name="Zhou J."/>
            <person name="Xu C."/>
            <person name="Bowers J.E."/>
            <person name="Van der Hulst R."/>
            <person name="Ayyampalayam S."/>
            <person name="Mercati F."/>
            <person name="Riccardi P."/>
            <person name="McKain M.R."/>
            <person name="Kakrana A."/>
            <person name="Tang H."/>
            <person name="Ray J."/>
            <person name="Groenendijk J."/>
            <person name="Arikit S."/>
            <person name="Mathioni S.M."/>
            <person name="Nakano M."/>
            <person name="Shan H."/>
            <person name="Telgmann-Rauber A."/>
            <person name="Kanno A."/>
            <person name="Yue Z."/>
            <person name="Chen H."/>
            <person name="Li W."/>
            <person name="Chen Y."/>
            <person name="Xu X."/>
            <person name="Zhang Y."/>
            <person name="Luo S."/>
            <person name="Chen H."/>
            <person name="Gao J."/>
            <person name="Mao Z."/>
            <person name="Pires J.C."/>
            <person name="Luo M."/>
            <person name="Kudrna D."/>
            <person name="Wing R.A."/>
            <person name="Meyers B.C."/>
            <person name="Yi K."/>
            <person name="Kong H."/>
            <person name="Lavrijsen P."/>
            <person name="Sunseri F."/>
            <person name="Falavigna A."/>
            <person name="Ye Y."/>
            <person name="Leebens-Mack J.H."/>
            <person name="Chen G."/>
        </authorList>
    </citation>
    <scope>NUCLEOTIDE SEQUENCE [LARGE SCALE GENOMIC DNA]</scope>
    <source>
        <strain evidence="3">cv. DH0086</strain>
    </source>
</reference>
<feature type="compositionally biased region" description="Polar residues" evidence="1">
    <location>
        <begin position="841"/>
        <end position="850"/>
    </location>
</feature>
<evidence type="ECO:0000313" key="3">
    <source>
        <dbReference type="Proteomes" id="UP000243459"/>
    </source>
</evidence>
<feature type="region of interest" description="Disordered" evidence="1">
    <location>
        <begin position="271"/>
        <end position="305"/>
    </location>
</feature>
<feature type="compositionally biased region" description="Polar residues" evidence="1">
    <location>
        <begin position="950"/>
        <end position="963"/>
    </location>
</feature>
<dbReference type="PANTHER" id="PTHR31008">
    <property type="entry name" value="COP1-INTERACTING PROTEIN-RELATED"/>
    <property type="match status" value="1"/>
</dbReference>
<dbReference type="PANTHER" id="PTHR31008:SF2">
    <property type="entry name" value="COP1-INTERACTING PROTEIN-LIKE PROTEIN"/>
    <property type="match status" value="1"/>
</dbReference>
<feature type="region of interest" description="Disordered" evidence="1">
    <location>
        <begin position="524"/>
        <end position="557"/>
    </location>
</feature>
<feature type="region of interest" description="Disordered" evidence="1">
    <location>
        <begin position="355"/>
        <end position="501"/>
    </location>
</feature>
<sequence length="1213" mass="134488">MRSEGRLLDSAVFQLTPTRTRCELVITANGKSEKLASGLLNPFLAHLKTAQDQIAKGGYSIRLEPDPASDAFWFTKGTLERFVRFVSTPEVLERVYTIESEILQIEDAITIQGNENLGLSTLEDPQLKSAGFNEGSKAVFDADAEKAIVLYKPGSQSNPPDSNGFAAQEENSKVQLLRVLETRKFVLQKEQGMAFARATAAGFDMDHMEYLIMFAESFGASRLKEACLRFMELWKVKHETGQWIEVEAEAMSTRSGFPPFNASGIVFTEDTRNDGDLGMESIGNGATTDPGSDKRLPLDSQMPQGQHEHFQGHFQQPAFPPWAMHPPPGPPVYQTYPMHGMPYYPNYPGSGPFYQSAYPSSEDPRINTHKRIGRRRHSMNSKDNDVDSESWEEDVDQSLSEPEKEASHGHKSHKRSGRSGKKKPGVVVIKNINYVKSKKHEKSGDESPSTSDADTEDETENSDAVERKHEKSSRSSKKNDGRKRSSGSTYDRDDMVYDKDADSGNWQAFQSFLLRAEEKMETTVDGDMFAGEKEPTTKRRQNLSEAEPILTSERDSDNIHEAKILEFDTVNGKGSRRRMVASNDELITSGEGRSLREGRLDAQFIEMEGGGGGYRRGSSDDFMIYGQGNQIKSTNSSDPLAEEGYVLPSNLKSSYIAADESFIVPVRSSSPGQLETEIRPAIDMDLEFPTSLQRKEDSSNNRDCQIRYEPDDLTMMPERVTGSEYIGYDPVDYDMEIPVQVAVKQETGDEEDVSASTKEDLKNSEKKKLKPQDAMEKRRKDALMRRGISSKSSPLTEAQKRAEKLRAYKVDLQKAKKENEEEERKRLEALKIERQKRIAARSSSNATQSPLVKDTKVGLPKKASPSSFKGSKFSEVESGSSSPLQKLNTRRSSTGSSNSQKTTGASRSIGSSNGLAKSVSSLSEAKKASNGIMPEAKATASRTKRLSDPSVGNTPHASQKSVATDQLWKQNIANGPQVKISSIVQLDKTNFDTVQNKSVTKETVQRDSGNTLQASGSFQEKQTKKNLPRVSIGDDNPVIEKNVVMLENEMITAPALRSSEGLTGTTDGAKEKAGTKSEYAAVRAQPSPIIMGEVEDPGQHKRDDQPDSYEVVDDSKNDEPQHFSKSVTENYYQAPYARATSLEDPDASDIKYSEAPSVQSEITSTYPETVKALVSDFSDSNLTEQTNELVEKPRSKESKGFRKLLKFGRKSHN</sequence>
<evidence type="ECO:0008006" key="4">
    <source>
        <dbReference type="Google" id="ProtNLM"/>
    </source>
</evidence>
<feature type="compositionally biased region" description="Polar residues" evidence="1">
    <location>
        <begin position="900"/>
        <end position="923"/>
    </location>
</feature>
<feature type="compositionally biased region" description="Low complexity" evidence="1">
    <location>
        <begin position="869"/>
        <end position="882"/>
    </location>
</feature>
<feature type="compositionally biased region" description="Basic residues" evidence="1">
    <location>
        <begin position="409"/>
        <end position="424"/>
    </location>
</feature>
<dbReference type="OrthoDB" id="2020180at2759"/>
<feature type="compositionally biased region" description="Low complexity" evidence="1">
    <location>
        <begin position="890"/>
        <end position="899"/>
    </location>
</feature>
<feature type="region of interest" description="Disordered" evidence="1">
    <location>
        <begin position="831"/>
        <end position="963"/>
    </location>
</feature>
<feature type="compositionally biased region" description="Acidic residues" evidence="1">
    <location>
        <begin position="386"/>
        <end position="396"/>
    </location>
</feature>
<keyword evidence="3" id="KW-1185">Reference proteome</keyword>
<feature type="compositionally biased region" description="Basic and acidic residues" evidence="1">
    <location>
        <begin position="1189"/>
        <end position="1200"/>
    </location>
</feature>
<feature type="compositionally biased region" description="Basic and acidic residues" evidence="1">
    <location>
        <begin position="693"/>
        <end position="710"/>
    </location>
</feature>
<feature type="compositionally biased region" description="Basic and acidic residues" evidence="1">
    <location>
        <begin position="1113"/>
        <end position="1122"/>
    </location>
</feature>
<proteinExistence type="predicted"/>
<feature type="compositionally biased region" description="Basic residues" evidence="1">
    <location>
        <begin position="367"/>
        <end position="379"/>
    </location>
</feature>
<feature type="region of interest" description="Disordered" evidence="1">
    <location>
        <begin position="1057"/>
        <end position="1163"/>
    </location>
</feature>